<dbReference type="Proteomes" id="UP000827976">
    <property type="component" value="Chromosome 2"/>
</dbReference>
<sequence>MELDVALEGENYQAGLRPKTTYMFLDCPMARDRKGKTKDRYFELKILDGSFPEASLTDSSSPCRRSMPSRPAVKDNEVQKRGSMYHSSREVRKMRKQREGERNLKPVDSKEAFLSFEIVNSLARSQQDELVITPQQKKSPLVSLSEEHASMSNVSAQSVFSKNVDIFDLSFRHMAEEQSDLNSSCSGGPEPPEQKKDDELKDSLSQVLGPQNDGNVCHDKGTFYPFSKSFSAKVPCRIEKGYLKDSLRPRFSPLKKMFDPIMKSRSLRNPSTGETETSGITTSDPANTQKSRQLCKSLLNDFSDVAEKTEFDDCFIGEDPVLMAGSSPAHLHGTLRLEFKYGVPSFEFSVKDPELQLSAKQWKTNNAFNWIYTFQKKRSSSTAWGTKDRQGQSPSVIGQMHATCYLCSSMNDNGCVDNSMVTEFVLHDMALVKNRAMEEGGHYSSDSVQIPTKNTNASSAGIRPLDTNDSSPACDSVCSASLPWTPVDVQPQNEIAAIVIQIPFGKKDGSKALQTDEVSAKECPNLSSPANMKVVTPSGSHGLPNTKGGPSSLLDRWRTGGGCDCGGWDMGCPIVIFDNSCGSKTNHSRHESQKLMMLFSQGRKDKIPALTVTAEGKGVYSVQFHAQLSALQAFSICIAMLHGSETSGGCEENRLRLYSNSLKLLLEEEVRNLIEAVAKDEKKKSKKRLEQIHPSFLLDPPFSPIGRV</sequence>
<comment type="caution">
    <text evidence="1">The sequence shown here is derived from an EMBL/GenBank/DDBJ whole genome shotgun (WGS) entry which is preliminary data.</text>
</comment>
<evidence type="ECO:0000313" key="2">
    <source>
        <dbReference type="Proteomes" id="UP000827976"/>
    </source>
</evidence>
<gene>
    <name evidence="1" type="ORF">IHE45_02G068800</name>
</gene>
<dbReference type="EMBL" id="CM037012">
    <property type="protein sequence ID" value="KAH7690721.1"/>
    <property type="molecule type" value="Genomic_DNA"/>
</dbReference>
<accession>A0ACB7WQC0</accession>
<keyword evidence="2" id="KW-1185">Reference proteome</keyword>
<organism evidence="1 2">
    <name type="scientific">Dioscorea alata</name>
    <name type="common">Purple yam</name>
    <dbReference type="NCBI Taxonomy" id="55571"/>
    <lineage>
        <taxon>Eukaryota</taxon>
        <taxon>Viridiplantae</taxon>
        <taxon>Streptophyta</taxon>
        <taxon>Embryophyta</taxon>
        <taxon>Tracheophyta</taxon>
        <taxon>Spermatophyta</taxon>
        <taxon>Magnoliopsida</taxon>
        <taxon>Liliopsida</taxon>
        <taxon>Dioscoreales</taxon>
        <taxon>Dioscoreaceae</taxon>
        <taxon>Dioscorea</taxon>
    </lineage>
</organism>
<reference evidence="2" key="1">
    <citation type="journal article" date="2022" name="Nat. Commun.">
        <title>Chromosome evolution and the genetic basis of agronomically important traits in greater yam.</title>
        <authorList>
            <person name="Bredeson J.V."/>
            <person name="Lyons J.B."/>
            <person name="Oniyinde I.O."/>
            <person name="Okereke N.R."/>
            <person name="Kolade O."/>
            <person name="Nnabue I."/>
            <person name="Nwadili C.O."/>
            <person name="Hribova E."/>
            <person name="Parker M."/>
            <person name="Nwogha J."/>
            <person name="Shu S."/>
            <person name="Carlson J."/>
            <person name="Kariba R."/>
            <person name="Muthemba S."/>
            <person name="Knop K."/>
            <person name="Barton G.J."/>
            <person name="Sherwood A.V."/>
            <person name="Lopez-Montes A."/>
            <person name="Asiedu R."/>
            <person name="Jamnadass R."/>
            <person name="Muchugi A."/>
            <person name="Goodstein D."/>
            <person name="Egesi C.N."/>
            <person name="Featherston J."/>
            <person name="Asfaw A."/>
            <person name="Simpson G.G."/>
            <person name="Dolezel J."/>
            <person name="Hendre P.S."/>
            <person name="Van Deynze A."/>
            <person name="Kumar P.L."/>
            <person name="Obidiegwu J.E."/>
            <person name="Bhattacharjee R."/>
            <person name="Rokhsar D.S."/>
        </authorList>
    </citation>
    <scope>NUCLEOTIDE SEQUENCE [LARGE SCALE GENOMIC DNA]</scope>
    <source>
        <strain evidence="2">cv. TDa95/00328</strain>
    </source>
</reference>
<proteinExistence type="predicted"/>
<evidence type="ECO:0000313" key="1">
    <source>
        <dbReference type="EMBL" id="KAH7690721.1"/>
    </source>
</evidence>
<protein>
    <submittedName>
        <fullName evidence="1">Tubby C-terminal protein</fullName>
    </submittedName>
</protein>
<name>A0ACB7WQC0_DIOAL</name>